<comment type="function">
    <text evidence="4">Alkaline phosphatase with broad substrate specificity.</text>
</comment>
<dbReference type="CDD" id="cd16016">
    <property type="entry name" value="AP-SPAP"/>
    <property type="match status" value="1"/>
</dbReference>
<dbReference type="PANTHER" id="PTHR10151:SF120">
    <property type="entry name" value="BIS(5'-ADENOSYL)-TRIPHOSPHATASE"/>
    <property type="match status" value="1"/>
</dbReference>
<keyword evidence="2 4" id="KW-0479">Metal-binding</keyword>
<comment type="cofactor">
    <cofactor evidence="4">
        <name>Zn(2+)</name>
        <dbReference type="ChEBI" id="CHEBI:29105"/>
    </cofactor>
    <text evidence="4">Binds 2 Zn(2+) ions.</text>
</comment>
<reference evidence="7" key="1">
    <citation type="journal article" date="2019" name="Int. J. Syst. Evol. Microbiol.">
        <title>The Global Catalogue of Microorganisms (GCM) 10K type strain sequencing project: providing services to taxonomists for standard genome sequencing and annotation.</title>
        <authorList>
            <consortium name="The Broad Institute Genomics Platform"/>
            <consortium name="The Broad Institute Genome Sequencing Center for Infectious Disease"/>
            <person name="Wu L."/>
            <person name="Ma J."/>
        </authorList>
    </citation>
    <scope>NUCLEOTIDE SEQUENCE [LARGE SCALE GENOMIC DNA]</scope>
    <source>
        <strain evidence="7">Q85</strain>
    </source>
</reference>
<protein>
    <recommendedName>
        <fullName evidence="4">Alkaline phosphatase</fullName>
        <ecNumber evidence="4">3.1.3.1</ecNumber>
    </recommendedName>
</protein>
<organism evidence="6 7">
    <name type="scientific">Sphingomonas floccifaciens</name>
    <dbReference type="NCBI Taxonomy" id="1844115"/>
    <lineage>
        <taxon>Bacteria</taxon>
        <taxon>Pseudomonadati</taxon>
        <taxon>Pseudomonadota</taxon>
        <taxon>Alphaproteobacteria</taxon>
        <taxon>Sphingomonadales</taxon>
        <taxon>Sphingomonadaceae</taxon>
        <taxon>Sphingomonas</taxon>
    </lineage>
</organism>
<dbReference type="Pfam" id="PF01663">
    <property type="entry name" value="Phosphodiest"/>
    <property type="match status" value="1"/>
</dbReference>
<dbReference type="PIRSF" id="PIRSF031924">
    <property type="entry name" value="Pi-irrepressible_AP"/>
    <property type="match status" value="1"/>
</dbReference>
<evidence type="ECO:0000313" key="6">
    <source>
        <dbReference type="EMBL" id="MFD1786373.1"/>
    </source>
</evidence>
<dbReference type="EMBL" id="JBHUFC010000001">
    <property type="protein sequence ID" value="MFD1786373.1"/>
    <property type="molecule type" value="Genomic_DNA"/>
</dbReference>
<dbReference type="InterPro" id="IPR017850">
    <property type="entry name" value="Alkaline_phosphatase_core_sf"/>
</dbReference>
<proteinExistence type="predicted"/>
<feature type="signal peptide" evidence="5">
    <location>
        <begin position="1"/>
        <end position="19"/>
    </location>
</feature>
<evidence type="ECO:0000313" key="7">
    <source>
        <dbReference type="Proteomes" id="UP001597283"/>
    </source>
</evidence>
<evidence type="ECO:0000256" key="4">
    <source>
        <dbReference type="PIRNR" id="PIRNR031924"/>
    </source>
</evidence>
<dbReference type="InterPro" id="IPR002591">
    <property type="entry name" value="Phosphodiest/P_Trfase"/>
</dbReference>
<keyword evidence="1" id="KW-0597">Phosphoprotein</keyword>
<evidence type="ECO:0000256" key="1">
    <source>
        <dbReference type="ARBA" id="ARBA00022553"/>
    </source>
</evidence>
<dbReference type="Gene3D" id="3.40.720.10">
    <property type="entry name" value="Alkaline Phosphatase, subunit A"/>
    <property type="match status" value="1"/>
</dbReference>
<dbReference type="EC" id="3.1.3.1" evidence="4"/>
<feature type="chain" id="PRO_5047148109" description="Alkaline phosphatase" evidence="5">
    <location>
        <begin position="20"/>
        <end position="555"/>
    </location>
</feature>
<dbReference type="Proteomes" id="UP001597283">
    <property type="component" value="Unassembled WGS sequence"/>
</dbReference>
<dbReference type="InterPro" id="IPR026263">
    <property type="entry name" value="Alkaline_phosphatase_prok"/>
</dbReference>
<dbReference type="SUPFAM" id="SSF53649">
    <property type="entry name" value="Alkaline phosphatase-like"/>
    <property type="match status" value="1"/>
</dbReference>
<evidence type="ECO:0000256" key="5">
    <source>
        <dbReference type="SAM" id="SignalP"/>
    </source>
</evidence>
<comment type="catalytic activity">
    <reaction evidence="4">
        <text>a phosphate monoester + H2O = an alcohol + phosphate</text>
        <dbReference type="Rhea" id="RHEA:15017"/>
        <dbReference type="ChEBI" id="CHEBI:15377"/>
        <dbReference type="ChEBI" id="CHEBI:30879"/>
        <dbReference type="ChEBI" id="CHEBI:43474"/>
        <dbReference type="ChEBI" id="CHEBI:67140"/>
        <dbReference type="EC" id="3.1.3.1"/>
    </reaction>
</comment>
<comment type="caution">
    <text evidence="6">The sequence shown here is derived from an EMBL/GenBank/DDBJ whole genome shotgun (WGS) entry which is preliminary data.</text>
</comment>
<keyword evidence="4" id="KW-0862">Zinc</keyword>
<dbReference type="RefSeq" id="WP_380938283.1">
    <property type="nucleotide sequence ID" value="NZ_JBHUFC010000001.1"/>
</dbReference>
<accession>A0ABW4N923</accession>
<name>A0ABW4N923_9SPHN</name>
<sequence length="555" mass="59037">MKLAPLALLAATVAVPSIAQDAPVSAPATTGMPKTAPKLVVVISVDQFSGDVFNEYRRYFTGGFARLQDGVVFPAGYQSHAATETCPGHSTITTGVRPGRTGIIANDWTDLRAAREDKTIYCAEDESVPGSNSNKYTVSDKHLLVPTLGERMKAANPAVRAVSVAGKDRAAVMTGGHNLDEIWWWDSDKSAYVSYAGRREPGAVTRANSAVAQMIAAGQSALQLPDYCRSRDHAVSIGGGKTVGTGRFERKPGEAGRAWRANPAFDGATLALAAGLIQDMKLGQGPATDIITVGASATDYVGHTYGTGGTEMCLNLASLDRDLGDFFAALDRTGVDYVVALTADHGGLDLPERHREDAVPSAQRLDPNFTPAKIGKQIAQKLGLQGQLLWGGSIGDVWIDPKLSKADHDRVLAEAVRVAKAHPQVETVFTAAQIAATPLPTTPPDEWSLLERARVSYNPQRSGDFVVVLKRFVTPIPDPTKGYVATHGSFWNYDRRVPILFWRKGIAGYEQPLAVETVDIAPTLAALVGLPLKAGDVDGRCLDLASGPVDTCSGK</sequence>
<dbReference type="PANTHER" id="PTHR10151">
    <property type="entry name" value="ECTONUCLEOTIDE PYROPHOSPHATASE/PHOSPHODIESTERASE"/>
    <property type="match status" value="1"/>
</dbReference>
<keyword evidence="7" id="KW-1185">Reference proteome</keyword>
<evidence type="ECO:0000256" key="3">
    <source>
        <dbReference type="ARBA" id="ARBA00022729"/>
    </source>
</evidence>
<evidence type="ECO:0000256" key="2">
    <source>
        <dbReference type="ARBA" id="ARBA00022723"/>
    </source>
</evidence>
<gene>
    <name evidence="6" type="ORF">ACFSC3_02190</name>
</gene>
<dbReference type="Gene3D" id="3.30.1360.150">
    <property type="match status" value="1"/>
</dbReference>
<keyword evidence="3 5" id="KW-0732">Signal</keyword>